<gene>
    <name evidence="1" type="ORF">PAPOLLO_LOCUS4383</name>
</gene>
<keyword evidence="2" id="KW-1185">Reference proteome</keyword>
<proteinExistence type="predicted"/>
<evidence type="ECO:0000313" key="1">
    <source>
        <dbReference type="EMBL" id="CAG4951269.1"/>
    </source>
</evidence>
<reference evidence="1" key="1">
    <citation type="submission" date="2021-04" db="EMBL/GenBank/DDBJ databases">
        <authorList>
            <person name="Tunstrom K."/>
        </authorList>
    </citation>
    <scope>NUCLEOTIDE SEQUENCE</scope>
</reference>
<dbReference type="AlphaFoldDB" id="A0A8S3WBT8"/>
<protein>
    <submittedName>
        <fullName evidence="1">(apollo) hypothetical protein</fullName>
    </submittedName>
</protein>
<dbReference type="Proteomes" id="UP000691718">
    <property type="component" value="Unassembled WGS sequence"/>
</dbReference>
<dbReference type="EMBL" id="CAJQZP010000255">
    <property type="protein sequence ID" value="CAG4951269.1"/>
    <property type="molecule type" value="Genomic_DNA"/>
</dbReference>
<name>A0A8S3WBT8_PARAO</name>
<evidence type="ECO:0000313" key="2">
    <source>
        <dbReference type="Proteomes" id="UP000691718"/>
    </source>
</evidence>
<sequence length="154" mass="17801">MPAFLQRNRRSQLMKTGKNSKLTVVPGKSISTEGTEEFDKVKKMKKDTRIIKRKEKTDFSLPRPSKLTSDKRNIKHAETKSLRSNYTYELDKDATLEDNSAQLHCSWLMLQNPDSLYMLCISATNFYLHPIVADSNNVLHYMQNLPKNSKFCVV</sequence>
<organism evidence="1 2">
    <name type="scientific">Parnassius apollo</name>
    <name type="common">Apollo butterfly</name>
    <name type="synonym">Papilio apollo</name>
    <dbReference type="NCBI Taxonomy" id="110799"/>
    <lineage>
        <taxon>Eukaryota</taxon>
        <taxon>Metazoa</taxon>
        <taxon>Ecdysozoa</taxon>
        <taxon>Arthropoda</taxon>
        <taxon>Hexapoda</taxon>
        <taxon>Insecta</taxon>
        <taxon>Pterygota</taxon>
        <taxon>Neoptera</taxon>
        <taxon>Endopterygota</taxon>
        <taxon>Lepidoptera</taxon>
        <taxon>Glossata</taxon>
        <taxon>Ditrysia</taxon>
        <taxon>Papilionoidea</taxon>
        <taxon>Papilionidae</taxon>
        <taxon>Parnassiinae</taxon>
        <taxon>Parnassini</taxon>
        <taxon>Parnassius</taxon>
        <taxon>Parnassius</taxon>
    </lineage>
</organism>
<comment type="caution">
    <text evidence="1">The sequence shown here is derived from an EMBL/GenBank/DDBJ whole genome shotgun (WGS) entry which is preliminary data.</text>
</comment>
<accession>A0A8S3WBT8</accession>